<reference evidence="2 3" key="1">
    <citation type="submission" date="2020-02" db="EMBL/GenBank/DDBJ databases">
        <title>Pseudoroseicyclus tamarix, sp. nov., isolated from offshore sediment of a Tamarix chinensis forest.</title>
        <authorList>
            <person name="Gai Y."/>
        </authorList>
    </citation>
    <scope>NUCLEOTIDE SEQUENCE [LARGE SCALE GENOMIC DNA]</scope>
    <source>
        <strain evidence="2 3">CLL3-39</strain>
    </source>
</reference>
<gene>
    <name evidence="2" type="ORF">GZA08_13475</name>
</gene>
<comment type="caution">
    <text evidence="2">The sequence shown here is derived from an EMBL/GenBank/DDBJ whole genome shotgun (WGS) entry which is preliminary data.</text>
</comment>
<dbReference type="EMBL" id="JAAGAB010000003">
    <property type="protein sequence ID" value="NDV01977.1"/>
    <property type="molecule type" value="Genomic_DNA"/>
</dbReference>
<feature type="compositionally biased region" description="Low complexity" evidence="1">
    <location>
        <begin position="41"/>
        <end position="51"/>
    </location>
</feature>
<accession>A0A6B2JTU7</accession>
<feature type="region of interest" description="Disordered" evidence="1">
    <location>
        <begin position="36"/>
        <end position="60"/>
    </location>
</feature>
<keyword evidence="3" id="KW-1185">Reference proteome</keyword>
<sequence length="60" mass="6703">MKTPPRWIVARLRDAEACRHRMPWERGLRRAAMIARRKTSPAAAPVPVPAASGARRRTGS</sequence>
<evidence type="ECO:0000313" key="2">
    <source>
        <dbReference type="EMBL" id="NDV01977.1"/>
    </source>
</evidence>
<proteinExistence type="predicted"/>
<dbReference type="Proteomes" id="UP000474757">
    <property type="component" value="Unassembled WGS sequence"/>
</dbReference>
<dbReference type="AlphaFoldDB" id="A0A6B2JTU7"/>
<dbReference type="RefSeq" id="WP_163894507.1">
    <property type="nucleotide sequence ID" value="NZ_JAAFYS010000003.1"/>
</dbReference>
<evidence type="ECO:0000256" key="1">
    <source>
        <dbReference type="SAM" id="MobiDB-lite"/>
    </source>
</evidence>
<protein>
    <submittedName>
        <fullName evidence="2">Uncharacterized protein</fullName>
    </submittedName>
</protein>
<name>A0A6B2JTU7_9RHOB</name>
<organism evidence="2 3">
    <name type="scientific">Pseudoroseicyclus tamaricis</name>
    <dbReference type="NCBI Taxonomy" id="2705421"/>
    <lineage>
        <taxon>Bacteria</taxon>
        <taxon>Pseudomonadati</taxon>
        <taxon>Pseudomonadota</taxon>
        <taxon>Alphaproteobacteria</taxon>
        <taxon>Rhodobacterales</taxon>
        <taxon>Paracoccaceae</taxon>
        <taxon>Pseudoroseicyclus</taxon>
    </lineage>
</organism>
<evidence type="ECO:0000313" key="3">
    <source>
        <dbReference type="Proteomes" id="UP000474757"/>
    </source>
</evidence>